<dbReference type="OrthoDB" id="2020758at2759"/>
<evidence type="ECO:0000259" key="5">
    <source>
        <dbReference type="PROSITE" id="PS50235"/>
    </source>
</evidence>
<evidence type="ECO:0000256" key="1">
    <source>
        <dbReference type="ARBA" id="ARBA00000707"/>
    </source>
</evidence>
<dbReference type="PANTHER" id="PTHR21646:SF34">
    <property type="entry name" value="UBIQUITIN CARBOXYL-TERMINAL HYDROLASE 45"/>
    <property type="match status" value="1"/>
</dbReference>
<protein>
    <recommendedName>
        <fullName evidence="2">ubiquitinyl hydrolase 1</fullName>
        <ecNumber evidence="2">3.4.19.12</ecNumber>
    </recommendedName>
</protein>
<dbReference type="PANTHER" id="PTHR21646">
    <property type="entry name" value="UBIQUITIN CARBOXYL-TERMINAL HYDROLASE"/>
    <property type="match status" value="1"/>
</dbReference>
<feature type="region of interest" description="Disordered" evidence="4">
    <location>
        <begin position="272"/>
        <end position="330"/>
    </location>
</feature>
<evidence type="ECO:0000256" key="2">
    <source>
        <dbReference type="ARBA" id="ARBA00012759"/>
    </source>
</evidence>
<dbReference type="Pfam" id="PF00443">
    <property type="entry name" value="UCH"/>
    <property type="match status" value="1"/>
</dbReference>
<feature type="region of interest" description="Disordered" evidence="4">
    <location>
        <begin position="499"/>
        <end position="530"/>
    </location>
</feature>
<dbReference type="GO" id="GO:0016579">
    <property type="term" value="P:protein deubiquitination"/>
    <property type="evidence" value="ECO:0007669"/>
    <property type="project" value="InterPro"/>
</dbReference>
<comment type="caution">
    <text evidence="6">The sequence shown here is derived from an EMBL/GenBank/DDBJ whole genome shotgun (WGS) entry which is preliminary data.</text>
</comment>
<accession>A0A4Z2GVL7</accession>
<evidence type="ECO:0000256" key="4">
    <source>
        <dbReference type="SAM" id="MobiDB-lite"/>
    </source>
</evidence>
<dbReference type="InterPro" id="IPR001394">
    <property type="entry name" value="Peptidase_C19_UCH"/>
</dbReference>
<evidence type="ECO:0000256" key="3">
    <source>
        <dbReference type="ARBA" id="ARBA00022801"/>
    </source>
</evidence>
<dbReference type="GO" id="GO:0004843">
    <property type="term" value="F:cysteine-type deubiquitinase activity"/>
    <property type="evidence" value="ECO:0007669"/>
    <property type="project" value="UniProtKB-EC"/>
</dbReference>
<evidence type="ECO:0000313" key="6">
    <source>
        <dbReference type="EMBL" id="TNN57687.1"/>
    </source>
</evidence>
<dbReference type="SUPFAM" id="SSF54001">
    <property type="entry name" value="Cysteine proteinases"/>
    <property type="match status" value="1"/>
</dbReference>
<dbReference type="InterPro" id="IPR028889">
    <property type="entry name" value="USP"/>
</dbReference>
<dbReference type="InterPro" id="IPR050185">
    <property type="entry name" value="Ub_carboxyl-term_hydrolase"/>
</dbReference>
<organism evidence="6 7">
    <name type="scientific">Liparis tanakae</name>
    <name type="common">Tanaka's snailfish</name>
    <dbReference type="NCBI Taxonomy" id="230148"/>
    <lineage>
        <taxon>Eukaryota</taxon>
        <taxon>Metazoa</taxon>
        <taxon>Chordata</taxon>
        <taxon>Craniata</taxon>
        <taxon>Vertebrata</taxon>
        <taxon>Euteleostomi</taxon>
        <taxon>Actinopterygii</taxon>
        <taxon>Neopterygii</taxon>
        <taxon>Teleostei</taxon>
        <taxon>Neoteleostei</taxon>
        <taxon>Acanthomorphata</taxon>
        <taxon>Eupercaria</taxon>
        <taxon>Perciformes</taxon>
        <taxon>Cottioidei</taxon>
        <taxon>Cottales</taxon>
        <taxon>Liparidae</taxon>
        <taxon>Liparis</taxon>
    </lineage>
</organism>
<sequence>MRFVLPEGVGWVGGRSALVNSGAGNRVFRKREPVRGPGTADAFPAEQESNLSQTHMLIDLIQDMKDKGYKLRIGPTVDSNVSPLTVTLHSPEPLTAAMFLFLQNMKEPGKGPINPKILFNQLCQKAPRFKGYQQQDSQELLHYLLDSIRVEETKGMDCPSSPRLRFSLHPFSPATPSDPPPPGPIPRPVLCGTVHAVTLGKGGGGAREAVGLLRVKAGILKAFNNPTEKTADEETKRQVKAYGKEGVKMNFVDRIFVGELTNTIMCEECEHISKPSNPGRLGKGSREQDTHVSHHDQKPPSRRSSSSMEEKRAGGSAERPEEEGGVAAGPARGVSVCKMAAAGSLSDGSERDSAAQDSSNDADSEASESECSPRPFSSGHGHAHVSSGHAPSPAPGSAPSPTRQGGAVEQLAAGVSKVNLGFTCGDGATEEPGEAPSRDNLHHQHHHHQGAFQALSHSYTPSSKECSIQSCLHQFTSVELLMGNNKLLCDSCTERRQKQLRKSSSAGETDTKGQTKGFDVVSNTSHHISN</sequence>
<dbReference type="AlphaFoldDB" id="A0A4Z2GVL7"/>
<reference evidence="6 7" key="1">
    <citation type="submission" date="2019-03" db="EMBL/GenBank/DDBJ databases">
        <title>First draft genome of Liparis tanakae, snailfish: a comprehensive survey of snailfish specific genes.</title>
        <authorList>
            <person name="Kim W."/>
            <person name="Song I."/>
            <person name="Jeong J.-H."/>
            <person name="Kim D."/>
            <person name="Kim S."/>
            <person name="Ryu S."/>
            <person name="Song J.Y."/>
            <person name="Lee S.K."/>
        </authorList>
    </citation>
    <scope>NUCLEOTIDE SEQUENCE [LARGE SCALE GENOMIC DNA]</scope>
    <source>
        <tissue evidence="6">Muscle</tissue>
    </source>
</reference>
<feature type="compositionally biased region" description="Polar residues" evidence="4">
    <location>
        <begin position="502"/>
        <end position="514"/>
    </location>
</feature>
<dbReference type="Gene3D" id="3.90.70.10">
    <property type="entry name" value="Cysteine proteinases"/>
    <property type="match status" value="2"/>
</dbReference>
<keyword evidence="3 6" id="KW-0378">Hydrolase</keyword>
<comment type="catalytic activity">
    <reaction evidence="1">
        <text>Thiol-dependent hydrolysis of ester, thioester, amide, peptide and isopeptide bonds formed by the C-terminal Gly of ubiquitin (a 76-residue protein attached to proteins as an intracellular targeting signal).</text>
        <dbReference type="EC" id="3.4.19.12"/>
    </reaction>
</comment>
<dbReference type="Proteomes" id="UP000314294">
    <property type="component" value="Unassembled WGS sequence"/>
</dbReference>
<feature type="region of interest" description="Disordered" evidence="4">
    <location>
        <begin position="424"/>
        <end position="453"/>
    </location>
</feature>
<proteinExistence type="predicted"/>
<feature type="compositionally biased region" description="Low complexity" evidence="4">
    <location>
        <begin position="369"/>
        <end position="391"/>
    </location>
</feature>
<dbReference type="InterPro" id="IPR038765">
    <property type="entry name" value="Papain-like_cys_pep_sf"/>
</dbReference>
<feature type="region of interest" description="Disordered" evidence="4">
    <location>
        <begin position="343"/>
        <end position="406"/>
    </location>
</feature>
<dbReference type="EMBL" id="SRLO01000398">
    <property type="protein sequence ID" value="TNN57687.1"/>
    <property type="molecule type" value="Genomic_DNA"/>
</dbReference>
<evidence type="ECO:0000313" key="7">
    <source>
        <dbReference type="Proteomes" id="UP000314294"/>
    </source>
</evidence>
<feature type="domain" description="USP" evidence="5">
    <location>
        <begin position="59"/>
        <end position="530"/>
    </location>
</feature>
<keyword evidence="7" id="KW-1185">Reference proteome</keyword>
<gene>
    <name evidence="6" type="primary">Usp45_1</name>
    <name evidence="6" type="ORF">EYF80_032056</name>
</gene>
<dbReference type="PROSITE" id="PS50235">
    <property type="entry name" value="USP_3"/>
    <property type="match status" value="1"/>
</dbReference>
<dbReference type="EC" id="3.4.19.12" evidence="2"/>
<feature type="compositionally biased region" description="Polar residues" evidence="4">
    <location>
        <begin position="521"/>
        <end position="530"/>
    </location>
</feature>
<feature type="compositionally biased region" description="Basic and acidic residues" evidence="4">
    <location>
        <begin position="284"/>
        <end position="299"/>
    </location>
</feature>
<name>A0A4Z2GVL7_9TELE</name>